<organism evidence="1">
    <name type="scientific">Anguilla anguilla</name>
    <name type="common">European freshwater eel</name>
    <name type="synonym">Muraena anguilla</name>
    <dbReference type="NCBI Taxonomy" id="7936"/>
    <lineage>
        <taxon>Eukaryota</taxon>
        <taxon>Metazoa</taxon>
        <taxon>Chordata</taxon>
        <taxon>Craniata</taxon>
        <taxon>Vertebrata</taxon>
        <taxon>Euteleostomi</taxon>
        <taxon>Actinopterygii</taxon>
        <taxon>Neopterygii</taxon>
        <taxon>Teleostei</taxon>
        <taxon>Anguilliformes</taxon>
        <taxon>Anguillidae</taxon>
        <taxon>Anguilla</taxon>
    </lineage>
</organism>
<reference evidence="1" key="2">
    <citation type="journal article" date="2015" name="Fish Shellfish Immunol.">
        <title>Early steps in the European eel (Anguilla anguilla)-Vibrio vulnificus interaction in the gills: Role of the RtxA13 toxin.</title>
        <authorList>
            <person name="Callol A."/>
            <person name="Pajuelo D."/>
            <person name="Ebbesson L."/>
            <person name="Teles M."/>
            <person name="MacKenzie S."/>
            <person name="Amaro C."/>
        </authorList>
    </citation>
    <scope>NUCLEOTIDE SEQUENCE</scope>
</reference>
<sequence length="20" mass="2351">MTIKESILFYSIHNHGCKTQ</sequence>
<protein>
    <submittedName>
        <fullName evidence="1">Uncharacterized protein</fullName>
    </submittedName>
</protein>
<accession>A0A0E9XP19</accession>
<reference evidence="1" key="1">
    <citation type="submission" date="2014-11" db="EMBL/GenBank/DDBJ databases">
        <authorList>
            <person name="Amaro Gonzalez C."/>
        </authorList>
    </citation>
    <scope>NUCLEOTIDE SEQUENCE</scope>
</reference>
<dbReference type="EMBL" id="GBXM01004203">
    <property type="protein sequence ID" value="JAI04375.1"/>
    <property type="molecule type" value="Transcribed_RNA"/>
</dbReference>
<proteinExistence type="predicted"/>
<name>A0A0E9XP19_ANGAN</name>
<evidence type="ECO:0000313" key="1">
    <source>
        <dbReference type="EMBL" id="JAI04375.1"/>
    </source>
</evidence>
<dbReference type="AlphaFoldDB" id="A0A0E9XP19"/>